<dbReference type="Proteomes" id="UP000711995">
    <property type="component" value="Unassembled WGS sequence"/>
</dbReference>
<dbReference type="AlphaFoldDB" id="A0A968G911"/>
<gene>
    <name evidence="2" type="ORF">HCT14_04615</name>
</gene>
<feature type="transmembrane region" description="Helical" evidence="1">
    <location>
        <begin position="486"/>
        <end position="504"/>
    </location>
</feature>
<keyword evidence="1" id="KW-1133">Transmembrane helix</keyword>
<name>A0A968G911_9SPIO</name>
<keyword evidence="1" id="KW-0812">Transmembrane</keyword>
<keyword evidence="1" id="KW-0472">Membrane</keyword>
<proteinExistence type="predicted"/>
<reference evidence="2 3" key="1">
    <citation type="submission" date="2020-03" db="EMBL/GenBank/DDBJ databases">
        <title>Spirochaetal bacteria isolated from arthropods constitute a novel genus Entomospira genus novum within the order Spirochaetales.</title>
        <authorList>
            <person name="Grana-Miraglia L."/>
            <person name="Sikutova S."/>
            <person name="Fingerle V."/>
            <person name="Sing A."/>
            <person name="Castillo-Ramirez S."/>
            <person name="Margos G."/>
            <person name="Rudolf I."/>
        </authorList>
    </citation>
    <scope>NUCLEOTIDE SEQUENCE [LARGE SCALE GENOMIC DNA]</scope>
    <source>
        <strain evidence="2 3">BR193</strain>
    </source>
</reference>
<evidence type="ECO:0000313" key="3">
    <source>
        <dbReference type="Proteomes" id="UP000711995"/>
    </source>
</evidence>
<evidence type="ECO:0000256" key="1">
    <source>
        <dbReference type="SAM" id="Phobius"/>
    </source>
</evidence>
<feature type="transmembrane region" description="Helical" evidence="1">
    <location>
        <begin position="516"/>
        <end position="536"/>
    </location>
</feature>
<organism evidence="2 3">
    <name type="scientific">Entomospira entomophila</name>
    <dbReference type="NCBI Taxonomy" id="2719988"/>
    <lineage>
        <taxon>Bacteria</taxon>
        <taxon>Pseudomonadati</taxon>
        <taxon>Spirochaetota</taxon>
        <taxon>Spirochaetia</taxon>
        <taxon>Spirochaetales</taxon>
        <taxon>Spirochaetaceae</taxon>
        <taxon>Entomospira</taxon>
    </lineage>
</organism>
<feature type="transmembrane region" description="Helical" evidence="1">
    <location>
        <begin position="296"/>
        <end position="314"/>
    </location>
</feature>
<feature type="transmembrane region" description="Helical" evidence="1">
    <location>
        <begin position="366"/>
        <end position="389"/>
    </location>
</feature>
<dbReference type="EMBL" id="JAATLJ010000001">
    <property type="protein sequence ID" value="NIZ40790.1"/>
    <property type="molecule type" value="Genomic_DNA"/>
</dbReference>
<sequence>MIKILYLLGLGLSVLLPNYAITLDEWKEITSWGVRDEGNPAELQLVQWLMRYGQEHSLTVQRRDLSTLPGGMHSFAYNVDFYFSGEKSEEFVFLIPQSHYDASLLFGLTLLDFLRIERSLPYSVRVIFLTGEQRPSDLIAYASERQSLYPLGTRQILRLGIMNIHSYLFYYQVSQPTNTYDIGTRQYMRSPLSILNVVRDLADTLDWKISLSHSNVIPRDLNFRYAHPTDFYLDSEYSAISIVGVGDDVPLSDAWMNWASQEANGVISQMKRLPEISDAYEINYLIFFNNIIRERAYLIVILIVSSIFLVIASIKRHQFRSQWRYLRHKGKAVWLLLPLAYIALFLATFITYQMNIFNVNMDLLPLQALLLFGYKALWTLFLFALLGRLFEGLQLGSRKKFYTISALVLALIAFFIFSVVSIVYALGWIWFLAFYMLYVLIKQWHVRFVLTLLAPLAVIYFMQDYFLQNTRQDTEFFLFNATTGNLLLLLTFSPSLMLGMSLFQQRRVIRMHRFPPYSNFIFYAVMIVVMTVIIRYERIDEKGQQQSVWILAEEEVIGRRRLANLRVWSGKNLGDIRLMNRQTDDDIRLVAVPTMMVSEVPMKTLGKDFRVTVTFEELLSRTLTIININELNNAEYVDVVITSDRNFSGIDANFPFSVENSRQIRLHLGKNPPENIQIRVISNDPLRIEARVIASYNMIDDWILERNNSVLKEAYGHLIKSRSRSVLEI</sequence>
<feature type="transmembrane region" description="Helical" evidence="1">
    <location>
        <begin position="334"/>
        <end position="354"/>
    </location>
</feature>
<feature type="transmembrane region" description="Helical" evidence="1">
    <location>
        <begin position="448"/>
        <end position="466"/>
    </location>
</feature>
<dbReference type="RefSeq" id="WP_167700369.1">
    <property type="nucleotide sequence ID" value="NZ_CP118174.1"/>
</dbReference>
<keyword evidence="3" id="KW-1185">Reference proteome</keyword>
<protein>
    <submittedName>
        <fullName evidence="2">Uncharacterized protein</fullName>
    </submittedName>
</protein>
<evidence type="ECO:0000313" key="2">
    <source>
        <dbReference type="EMBL" id="NIZ40790.1"/>
    </source>
</evidence>
<comment type="caution">
    <text evidence="2">The sequence shown here is derived from an EMBL/GenBank/DDBJ whole genome shotgun (WGS) entry which is preliminary data.</text>
</comment>
<accession>A0A968G911</accession>